<evidence type="ECO:0000313" key="1">
    <source>
        <dbReference type="EMBL" id="CPV67508.1"/>
    </source>
</evidence>
<dbReference type="RefSeq" id="WP_016892698.1">
    <property type="nucleotide sequence ID" value="NZ_CSWP01000010.1"/>
</dbReference>
<evidence type="ECO:0000313" key="2">
    <source>
        <dbReference type="Proteomes" id="UP000045782"/>
    </source>
</evidence>
<reference evidence="1 2" key="1">
    <citation type="submission" date="2015-03" db="EMBL/GenBank/DDBJ databases">
        <authorList>
            <person name="Murphy D."/>
        </authorList>
    </citation>
    <scope>NUCLEOTIDE SEQUENCE [LARGE SCALE GENOMIC DNA]</scope>
    <source>
        <strain evidence="1 2">PAP088</strain>
    </source>
</reference>
<dbReference type="AlphaFoldDB" id="A0A0U0ZUJ1"/>
<organism evidence="1 2">
    <name type="scientific">Mycobacteroides abscessus</name>
    <dbReference type="NCBI Taxonomy" id="36809"/>
    <lineage>
        <taxon>Bacteria</taxon>
        <taxon>Bacillati</taxon>
        <taxon>Actinomycetota</taxon>
        <taxon>Actinomycetes</taxon>
        <taxon>Mycobacteriales</taxon>
        <taxon>Mycobacteriaceae</taxon>
        <taxon>Mycobacteroides</taxon>
    </lineage>
</organism>
<protein>
    <submittedName>
        <fullName evidence="1">Uncharacterized protein</fullName>
    </submittedName>
</protein>
<dbReference type="Proteomes" id="UP000045782">
    <property type="component" value="Unassembled WGS sequence"/>
</dbReference>
<name>A0A0U0ZUJ1_9MYCO</name>
<sequence length="165" mass="18268">MVQIEFGDDTRTWRDVADQMPPEWIPQLERAEELAAAGVTPWRATSQADNAALSFLFKITLDIETHQAGIRFAHVPIPAQASRADQWMNMGSKEAPDWGRRLEGARFEVGEGLGHVLIEGTQQAADGSVEWGVRWVNGVEDWMEASAARRLTDALRAAAEVVESL</sequence>
<gene>
    <name evidence="1" type="ORF">ERS075579_04203</name>
</gene>
<accession>A0A0U0ZUJ1</accession>
<proteinExistence type="predicted"/>
<dbReference type="EMBL" id="CSWP01000010">
    <property type="protein sequence ID" value="CPV67508.1"/>
    <property type="molecule type" value="Genomic_DNA"/>
</dbReference>